<feature type="domain" description="Aminotransferase class V" evidence="13">
    <location>
        <begin position="6"/>
        <end position="351"/>
    </location>
</feature>
<dbReference type="Gene3D" id="3.40.640.10">
    <property type="entry name" value="Type I PLP-dependent aspartate aminotransferase-like (Major domain)"/>
    <property type="match status" value="1"/>
</dbReference>
<keyword evidence="5 11" id="KW-0028">Amino-acid biosynthesis</keyword>
<comment type="catalytic activity">
    <reaction evidence="10 11 12">
        <text>O-phospho-L-serine + 2-oxoglutarate = 3-phosphooxypyruvate + L-glutamate</text>
        <dbReference type="Rhea" id="RHEA:14329"/>
        <dbReference type="ChEBI" id="CHEBI:16810"/>
        <dbReference type="ChEBI" id="CHEBI:18110"/>
        <dbReference type="ChEBI" id="CHEBI:29985"/>
        <dbReference type="ChEBI" id="CHEBI:57524"/>
        <dbReference type="EC" id="2.6.1.52"/>
    </reaction>
</comment>
<dbReference type="Proteomes" id="UP001298753">
    <property type="component" value="Unassembled WGS sequence"/>
</dbReference>
<comment type="function">
    <text evidence="1 11">Catalyzes the reversible conversion of 3-phosphohydroxypyruvate to phosphoserine and of 3-hydroxy-2-oxo-4-phosphonooxybutanoate to phosphohydroxythreonine.</text>
</comment>
<evidence type="ECO:0000256" key="2">
    <source>
        <dbReference type="ARBA" id="ARBA00005099"/>
    </source>
</evidence>
<evidence type="ECO:0000256" key="8">
    <source>
        <dbReference type="ARBA" id="ARBA00023299"/>
    </source>
</evidence>
<dbReference type="RefSeq" id="WP_110435419.1">
    <property type="nucleotide sequence ID" value="NZ_DBEZDI010000157.1"/>
</dbReference>
<comment type="caution">
    <text evidence="11">Lacks conserved residue(s) required for the propagation of feature annotation.</text>
</comment>
<evidence type="ECO:0000256" key="6">
    <source>
        <dbReference type="ARBA" id="ARBA00022679"/>
    </source>
</evidence>
<gene>
    <name evidence="11 14" type="primary">serC</name>
    <name evidence="14" type="ORF">LKD22_01610</name>
</gene>
<evidence type="ECO:0000256" key="7">
    <source>
        <dbReference type="ARBA" id="ARBA00022898"/>
    </source>
</evidence>
<keyword evidence="4 11" id="KW-0032">Aminotransferase</keyword>
<organism evidence="14 15">
    <name type="scientific">Agathobaculum butyriciproducens</name>
    <dbReference type="NCBI Taxonomy" id="1628085"/>
    <lineage>
        <taxon>Bacteria</taxon>
        <taxon>Bacillati</taxon>
        <taxon>Bacillota</taxon>
        <taxon>Clostridia</taxon>
        <taxon>Eubacteriales</taxon>
        <taxon>Butyricicoccaceae</taxon>
        <taxon>Agathobaculum</taxon>
    </lineage>
</organism>
<evidence type="ECO:0000256" key="12">
    <source>
        <dbReference type="RuleBase" id="RU004505"/>
    </source>
</evidence>
<dbReference type="AlphaFoldDB" id="A0AAW4VWE9"/>
<evidence type="ECO:0000259" key="13">
    <source>
        <dbReference type="Pfam" id="PF00266"/>
    </source>
</evidence>
<feature type="binding site" evidence="11">
    <location>
        <position position="174"/>
    </location>
    <ligand>
        <name>pyridoxal 5'-phosphate</name>
        <dbReference type="ChEBI" id="CHEBI:597326"/>
    </ligand>
</feature>
<dbReference type="GO" id="GO:0005737">
    <property type="term" value="C:cytoplasm"/>
    <property type="evidence" value="ECO:0007669"/>
    <property type="project" value="UniProtKB-SubCell"/>
</dbReference>
<dbReference type="FunFam" id="3.90.1150.10:FF:000006">
    <property type="entry name" value="Phosphoserine aminotransferase"/>
    <property type="match status" value="1"/>
</dbReference>
<dbReference type="SUPFAM" id="SSF53383">
    <property type="entry name" value="PLP-dependent transferases"/>
    <property type="match status" value="1"/>
</dbReference>
<dbReference type="PIRSF" id="PIRSF000525">
    <property type="entry name" value="SerC"/>
    <property type="match status" value="1"/>
</dbReference>
<dbReference type="GeneID" id="98660697"/>
<dbReference type="GO" id="GO:0004648">
    <property type="term" value="F:O-phospho-L-serine:2-oxoglutarate aminotransferase activity"/>
    <property type="evidence" value="ECO:0007669"/>
    <property type="project" value="UniProtKB-UniRule"/>
</dbReference>
<keyword evidence="6 11" id="KW-0808">Transferase</keyword>
<dbReference type="Pfam" id="PF00266">
    <property type="entry name" value="Aminotran_5"/>
    <property type="match status" value="1"/>
</dbReference>
<keyword evidence="15" id="KW-1185">Reference proteome</keyword>
<proteinExistence type="inferred from homology"/>
<dbReference type="PANTHER" id="PTHR43247:SF1">
    <property type="entry name" value="PHOSPHOSERINE AMINOTRANSFERASE"/>
    <property type="match status" value="1"/>
</dbReference>
<dbReference type="CDD" id="cd00611">
    <property type="entry name" value="PSAT_like"/>
    <property type="match status" value="1"/>
</dbReference>
<dbReference type="Gene3D" id="3.90.1150.10">
    <property type="entry name" value="Aspartate Aminotransferase, domain 1"/>
    <property type="match status" value="1"/>
</dbReference>
<comment type="subcellular location">
    <subcellularLocation>
        <location evidence="11">Cytoplasm</location>
    </subcellularLocation>
</comment>
<evidence type="ECO:0000256" key="1">
    <source>
        <dbReference type="ARBA" id="ARBA00003483"/>
    </source>
</evidence>
<dbReference type="InterPro" id="IPR000192">
    <property type="entry name" value="Aminotrans_V_dom"/>
</dbReference>
<dbReference type="InterPro" id="IPR015422">
    <property type="entry name" value="PyrdxlP-dep_Trfase_small"/>
</dbReference>
<dbReference type="PROSITE" id="PS00595">
    <property type="entry name" value="AA_TRANSFER_CLASS_5"/>
    <property type="match status" value="1"/>
</dbReference>
<dbReference type="NCBIfam" id="TIGR01364">
    <property type="entry name" value="serC_1"/>
    <property type="match status" value="1"/>
</dbReference>
<dbReference type="GO" id="GO:0006564">
    <property type="term" value="P:L-serine biosynthetic process"/>
    <property type="evidence" value="ECO:0007669"/>
    <property type="project" value="UniProtKB-UniRule"/>
</dbReference>
<comment type="cofactor">
    <cofactor evidence="11">
        <name>pyridoxal 5'-phosphate</name>
        <dbReference type="ChEBI" id="CHEBI:597326"/>
    </cofactor>
    <text evidence="11">Binds 1 pyridoxal phosphate per subunit.</text>
</comment>
<dbReference type="FunFam" id="3.40.640.10:FF:000010">
    <property type="entry name" value="Phosphoserine aminotransferase"/>
    <property type="match status" value="1"/>
</dbReference>
<dbReference type="HAMAP" id="MF_00160">
    <property type="entry name" value="SerC_aminotrans_5"/>
    <property type="match status" value="1"/>
</dbReference>
<keyword evidence="11" id="KW-0963">Cytoplasm</keyword>
<feature type="binding site" evidence="11">
    <location>
        <position position="197"/>
    </location>
    <ligand>
        <name>pyridoxal 5'-phosphate</name>
        <dbReference type="ChEBI" id="CHEBI:597326"/>
    </ligand>
</feature>
<evidence type="ECO:0000313" key="15">
    <source>
        <dbReference type="Proteomes" id="UP001298753"/>
    </source>
</evidence>
<feature type="modified residue" description="N6-(pyridoxal phosphate)lysine" evidence="11">
    <location>
        <position position="198"/>
    </location>
</feature>
<evidence type="ECO:0000313" key="14">
    <source>
        <dbReference type="EMBL" id="MCC2175837.1"/>
    </source>
</evidence>
<dbReference type="InterPro" id="IPR020578">
    <property type="entry name" value="Aminotrans_V_PyrdxlP_BS"/>
</dbReference>
<feature type="binding site" evidence="11">
    <location>
        <begin position="78"/>
        <end position="79"/>
    </location>
    <ligand>
        <name>pyridoxal 5'-phosphate</name>
        <dbReference type="ChEBI" id="CHEBI:597326"/>
    </ligand>
</feature>
<feature type="binding site" evidence="11">
    <location>
        <position position="153"/>
    </location>
    <ligand>
        <name>pyridoxal 5'-phosphate</name>
        <dbReference type="ChEBI" id="CHEBI:597326"/>
    </ligand>
</feature>
<evidence type="ECO:0000256" key="3">
    <source>
        <dbReference type="ARBA" id="ARBA00006904"/>
    </source>
</evidence>
<evidence type="ECO:0000256" key="4">
    <source>
        <dbReference type="ARBA" id="ARBA00022576"/>
    </source>
</evidence>
<comment type="catalytic activity">
    <reaction evidence="9 11">
        <text>4-(phosphooxy)-L-threonine + 2-oxoglutarate = (R)-3-hydroxy-2-oxo-4-phosphooxybutanoate + L-glutamate</text>
        <dbReference type="Rhea" id="RHEA:16573"/>
        <dbReference type="ChEBI" id="CHEBI:16810"/>
        <dbReference type="ChEBI" id="CHEBI:29985"/>
        <dbReference type="ChEBI" id="CHEBI:58452"/>
        <dbReference type="ChEBI" id="CHEBI:58538"/>
        <dbReference type="EC" id="2.6.1.52"/>
    </reaction>
</comment>
<comment type="caution">
    <text evidence="14">The sequence shown here is derived from an EMBL/GenBank/DDBJ whole genome shotgun (WGS) entry which is preliminary data.</text>
</comment>
<comment type="subunit">
    <text evidence="11">Homodimer.</text>
</comment>
<sequence length="363" mass="40373">MADNRIYNFSAGPSMLPVPVLERCAADMLNYQGSGMSVMEMSHRSKVYDGIIKETEATLRRVLSIPDNYKVLFLQGGATTQFAAIPMNLLKTGKADYALTGSFASKAYKEAQKFGDMHAAFSSKETNFDHVPTQDELDIRPDADYFYICANNTIYGTEYQYDPETPAGVELVADMSSNILSKPVDVSKYGVIYAGAQKNMGPAGVTVVIVREDLLGNYPLEKYPVMLDWKTMADKDSMYNTPPTYGIYVLGLVAKWVEDMGGVKAMQERAEKRSSMLYDYLDSQDFYKTVAAKDSRSHMNVTFRTGNDELDAKFAKESMAAGMSNLKGHRSVGGMRASIYNAMPIEGVEKLIDFMKKFAEENK</sequence>
<protein>
    <recommendedName>
        <fullName evidence="11">Phosphoserine aminotransferase</fullName>
        <ecNumber evidence="11">2.6.1.52</ecNumber>
    </recommendedName>
    <alternativeName>
        <fullName evidence="11">Phosphohydroxythreonine aminotransferase</fullName>
        <shortName evidence="11">PSAT</shortName>
    </alternativeName>
</protein>
<keyword evidence="7 11" id="KW-0663">Pyridoxal phosphate</keyword>
<dbReference type="GO" id="GO:0030170">
    <property type="term" value="F:pyridoxal phosphate binding"/>
    <property type="evidence" value="ECO:0007669"/>
    <property type="project" value="UniProtKB-UniRule"/>
</dbReference>
<comment type="pathway">
    <text evidence="2 11 12">Amino-acid biosynthesis; L-serine biosynthesis; L-serine from 3-phospho-D-glycerate: step 2/3.</text>
</comment>
<feature type="binding site" evidence="11">
    <location>
        <position position="44"/>
    </location>
    <ligand>
        <name>L-glutamate</name>
        <dbReference type="ChEBI" id="CHEBI:29985"/>
    </ligand>
</feature>
<name>A0AAW4VWE9_9FIRM</name>
<dbReference type="InterPro" id="IPR022278">
    <property type="entry name" value="Pser_aminoTfrase"/>
</dbReference>
<dbReference type="InterPro" id="IPR015421">
    <property type="entry name" value="PyrdxlP-dep_Trfase_major"/>
</dbReference>
<feature type="binding site" evidence="11">
    <location>
        <begin position="240"/>
        <end position="241"/>
    </location>
    <ligand>
        <name>pyridoxal 5'-phosphate</name>
        <dbReference type="ChEBI" id="CHEBI:597326"/>
    </ligand>
</feature>
<evidence type="ECO:0000256" key="9">
    <source>
        <dbReference type="ARBA" id="ARBA00047630"/>
    </source>
</evidence>
<feature type="binding site" evidence="11">
    <location>
        <position position="103"/>
    </location>
    <ligand>
        <name>pyridoxal 5'-phosphate</name>
        <dbReference type="ChEBI" id="CHEBI:597326"/>
    </ligand>
</feature>
<reference evidence="14 15" key="1">
    <citation type="submission" date="2021-10" db="EMBL/GenBank/DDBJ databases">
        <title>Anaerobic single-cell dispensing facilitates the cultivation of human gut bacteria.</title>
        <authorList>
            <person name="Afrizal A."/>
        </authorList>
    </citation>
    <scope>NUCLEOTIDE SEQUENCE [LARGE SCALE GENOMIC DNA]</scope>
    <source>
        <strain evidence="14 15">CLA-AA-H270</strain>
    </source>
</reference>
<dbReference type="EC" id="2.6.1.52" evidence="11"/>
<dbReference type="InterPro" id="IPR015424">
    <property type="entry name" value="PyrdxlP-dep_Trfase"/>
</dbReference>
<dbReference type="NCBIfam" id="NF003764">
    <property type="entry name" value="PRK05355.1"/>
    <property type="match status" value="1"/>
</dbReference>
<keyword evidence="8 11" id="KW-0718">Serine biosynthesis</keyword>
<evidence type="ECO:0000256" key="10">
    <source>
        <dbReference type="ARBA" id="ARBA00049007"/>
    </source>
</evidence>
<evidence type="ECO:0000256" key="5">
    <source>
        <dbReference type="ARBA" id="ARBA00022605"/>
    </source>
</evidence>
<accession>A0AAW4VWE9</accession>
<evidence type="ECO:0000256" key="11">
    <source>
        <dbReference type="HAMAP-Rule" id="MF_00160"/>
    </source>
</evidence>
<comment type="similarity">
    <text evidence="3 11">Belongs to the class-V pyridoxal-phosphate-dependent aminotransferase family. SerC subfamily.</text>
</comment>
<dbReference type="PANTHER" id="PTHR43247">
    <property type="entry name" value="PHOSPHOSERINE AMINOTRANSFERASE"/>
    <property type="match status" value="1"/>
</dbReference>
<dbReference type="EMBL" id="JAJEPX010000002">
    <property type="protein sequence ID" value="MCC2175837.1"/>
    <property type="molecule type" value="Genomic_DNA"/>
</dbReference>